<keyword evidence="1" id="KW-0472">Membrane</keyword>
<dbReference type="OrthoDB" id="9787428at2"/>
<dbReference type="CDD" id="cd05018">
    <property type="entry name" value="CoxG"/>
    <property type="match status" value="1"/>
</dbReference>
<accession>A0A0A0K3S2</accession>
<evidence type="ECO:0000256" key="1">
    <source>
        <dbReference type="SAM" id="Phobius"/>
    </source>
</evidence>
<keyword evidence="1" id="KW-0812">Transmembrane</keyword>
<evidence type="ECO:0000313" key="3">
    <source>
        <dbReference type="Proteomes" id="UP000030013"/>
    </source>
</evidence>
<proteinExistence type="predicted"/>
<feature type="transmembrane region" description="Helical" evidence="1">
    <location>
        <begin position="199"/>
        <end position="220"/>
    </location>
</feature>
<gene>
    <name evidence="2" type="ORF">N801_17315</name>
</gene>
<dbReference type="SUPFAM" id="SSF55961">
    <property type="entry name" value="Bet v1-like"/>
    <property type="match status" value="1"/>
</dbReference>
<dbReference type="InterPro" id="IPR010419">
    <property type="entry name" value="CO_DH_gsu"/>
</dbReference>
<organism evidence="2 3">
    <name type="scientific">Knoellia aerolata DSM 18566</name>
    <dbReference type="NCBI Taxonomy" id="1385519"/>
    <lineage>
        <taxon>Bacteria</taxon>
        <taxon>Bacillati</taxon>
        <taxon>Actinomycetota</taxon>
        <taxon>Actinomycetes</taxon>
        <taxon>Micrococcales</taxon>
        <taxon>Intrasporangiaceae</taxon>
        <taxon>Knoellia</taxon>
    </lineage>
</organism>
<reference evidence="2 3" key="1">
    <citation type="submission" date="2013-08" db="EMBL/GenBank/DDBJ databases">
        <title>The genome sequence of Knoellia aerolata.</title>
        <authorList>
            <person name="Zhu W."/>
            <person name="Wang G."/>
        </authorList>
    </citation>
    <scope>NUCLEOTIDE SEQUENCE [LARGE SCALE GENOMIC DNA]</scope>
    <source>
        <strain evidence="2 3">DSM 18566</strain>
    </source>
</reference>
<dbReference type="AlphaFoldDB" id="A0A0A0K3S2"/>
<protein>
    <submittedName>
        <fullName evidence="2">Carbon monoxide dehydrogenase subunit G</fullName>
    </submittedName>
</protein>
<dbReference type="InterPro" id="IPR023393">
    <property type="entry name" value="START-like_dom_sf"/>
</dbReference>
<keyword evidence="3" id="KW-1185">Reference proteome</keyword>
<keyword evidence="1" id="KW-1133">Transmembrane helix</keyword>
<dbReference type="Proteomes" id="UP000030013">
    <property type="component" value="Unassembled WGS sequence"/>
</dbReference>
<dbReference type="STRING" id="1385519.N801_17315"/>
<name>A0A0A0K3S2_9MICO</name>
<dbReference type="PANTHER" id="PTHR38588">
    <property type="entry name" value="BLL0334 PROTEIN"/>
    <property type="match status" value="1"/>
</dbReference>
<sequence>MKISGSAQMAATPDQVWAAVHDPAVLARCIPGCQSLRELSTGRYAMTVMAGVAAIKGSYAGEVAIHDVTEPTAFTMKAEGAGAPGTIATTVEVALAPGESGGTSISYEADAIVGGAIGGVGQRMLAGVARKMAGQMFTALDRDIAGERPAEALPAAVGAGVGVAAGAVPAAGGGQATYAGSAGPGGLPGSLVGGSSKDFGFGVLVGGALTLVGVVLGWAIGGRR</sequence>
<dbReference type="Gene3D" id="3.30.530.20">
    <property type="match status" value="1"/>
</dbReference>
<evidence type="ECO:0000313" key="2">
    <source>
        <dbReference type="EMBL" id="KGN42421.1"/>
    </source>
</evidence>
<comment type="caution">
    <text evidence="2">The sequence shown here is derived from an EMBL/GenBank/DDBJ whole genome shotgun (WGS) entry which is preliminary data.</text>
</comment>
<dbReference type="RefSeq" id="WP_035933055.1">
    <property type="nucleotide sequence ID" value="NZ_AVPL01000005.1"/>
</dbReference>
<dbReference type="EMBL" id="AVPL01000005">
    <property type="protein sequence ID" value="KGN42421.1"/>
    <property type="molecule type" value="Genomic_DNA"/>
</dbReference>
<dbReference type="Pfam" id="PF06240">
    <property type="entry name" value="COXG"/>
    <property type="match status" value="1"/>
</dbReference>
<dbReference type="PANTHER" id="PTHR38588:SF1">
    <property type="entry name" value="BLL0334 PROTEIN"/>
    <property type="match status" value="1"/>
</dbReference>
<dbReference type="eggNOG" id="COG3427">
    <property type="taxonomic scope" value="Bacteria"/>
</dbReference>